<protein>
    <recommendedName>
        <fullName evidence="2">non-specific serine/threonine protein kinase</fullName>
        <ecNumber evidence="2">2.7.11.1</ecNumber>
    </recommendedName>
    <alternativeName>
        <fullName evidence="9">Autophagy-related protein 1</fullName>
    </alternativeName>
</protein>
<dbReference type="SUPFAM" id="SSF56112">
    <property type="entry name" value="Protein kinase-like (PK-like)"/>
    <property type="match status" value="1"/>
</dbReference>
<dbReference type="AlphaFoldDB" id="A0A9Q8P8M1"/>
<dbReference type="GO" id="GO:0005524">
    <property type="term" value="F:ATP binding"/>
    <property type="evidence" value="ECO:0007669"/>
    <property type="project" value="UniProtKB-KW"/>
</dbReference>
<evidence type="ECO:0000256" key="11">
    <source>
        <dbReference type="ARBA" id="ARBA00048679"/>
    </source>
</evidence>
<dbReference type="GO" id="GO:0005829">
    <property type="term" value="C:cytosol"/>
    <property type="evidence" value="ECO:0007669"/>
    <property type="project" value="TreeGrafter"/>
</dbReference>
<comment type="subcellular location">
    <subcellularLocation>
        <location evidence="1">Preautophagosomal structure membrane</location>
        <topology evidence="1">Peripheral membrane protein</topology>
    </subcellularLocation>
</comment>
<dbReference type="OMA" id="GYIADSH"/>
<dbReference type="InterPro" id="IPR000719">
    <property type="entry name" value="Prot_kinase_dom"/>
</dbReference>
<dbReference type="KEGG" id="ffu:CLAFUR5_04653"/>
<evidence type="ECO:0000256" key="6">
    <source>
        <dbReference type="ARBA" id="ARBA00022777"/>
    </source>
</evidence>
<dbReference type="GO" id="GO:0000045">
    <property type="term" value="P:autophagosome assembly"/>
    <property type="evidence" value="ECO:0007669"/>
    <property type="project" value="TreeGrafter"/>
</dbReference>
<proteinExistence type="predicted"/>
<keyword evidence="8" id="KW-0072">Autophagy</keyword>
<dbReference type="OrthoDB" id="1668230at2759"/>
<organism evidence="13 14">
    <name type="scientific">Passalora fulva</name>
    <name type="common">Tomato leaf mold</name>
    <name type="synonym">Cladosporium fulvum</name>
    <dbReference type="NCBI Taxonomy" id="5499"/>
    <lineage>
        <taxon>Eukaryota</taxon>
        <taxon>Fungi</taxon>
        <taxon>Dikarya</taxon>
        <taxon>Ascomycota</taxon>
        <taxon>Pezizomycotina</taxon>
        <taxon>Dothideomycetes</taxon>
        <taxon>Dothideomycetidae</taxon>
        <taxon>Mycosphaerellales</taxon>
        <taxon>Mycosphaerellaceae</taxon>
        <taxon>Fulvia</taxon>
    </lineage>
</organism>
<dbReference type="GO" id="GO:0010506">
    <property type="term" value="P:regulation of autophagy"/>
    <property type="evidence" value="ECO:0007669"/>
    <property type="project" value="InterPro"/>
</dbReference>
<evidence type="ECO:0000313" key="13">
    <source>
        <dbReference type="EMBL" id="UJO17147.1"/>
    </source>
</evidence>
<reference evidence="13" key="1">
    <citation type="submission" date="2021-12" db="EMBL/GenBank/DDBJ databases">
        <authorList>
            <person name="Zaccaron A."/>
            <person name="Stergiopoulos I."/>
        </authorList>
    </citation>
    <scope>NUCLEOTIDE SEQUENCE</scope>
    <source>
        <strain evidence="13">Race5_Kim</strain>
    </source>
</reference>
<evidence type="ECO:0000256" key="4">
    <source>
        <dbReference type="ARBA" id="ARBA00022679"/>
    </source>
</evidence>
<keyword evidence="5" id="KW-0547">Nucleotide-binding</keyword>
<dbReference type="Proteomes" id="UP000756132">
    <property type="component" value="Chromosome 4"/>
</dbReference>
<dbReference type="GO" id="GO:0005776">
    <property type="term" value="C:autophagosome"/>
    <property type="evidence" value="ECO:0007669"/>
    <property type="project" value="TreeGrafter"/>
</dbReference>
<keyword evidence="6 13" id="KW-0418">Kinase</keyword>
<dbReference type="EMBL" id="CP090166">
    <property type="protein sequence ID" value="UJO17147.1"/>
    <property type="molecule type" value="Genomic_DNA"/>
</dbReference>
<evidence type="ECO:0000256" key="2">
    <source>
        <dbReference type="ARBA" id="ARBA00012513"/>
    </source>
</evidence>
<dbReference type="InterPro" id="IPR011009">
    <property type="entry name" value="Kinase-like_dom_sf"/>
</dbReference>
<dbReference type="GO" id="GO:0004674">
    <property type="term" value="F:protein serine/threonine kinase activity"/>
    <property type="evidence" value="ECO:0007669"/>
    <property type="project" value="UniProtKB-KW"/>
</dbReference>
<keyword evidence="14" id="KW-1185">Reference proteome</keyword>
<keyword evidence="4" id="KW-0808">Transferase</keyword>
<evidence type="ECO:0000313" key="14">
    <source>
        <dbReference type="Proteomes" id="UP000756132"/>
    </source>
</evidence>
<evidence type="ECO:0000256" key="10">
    <source>
        <dbReference type="ARBA" id="ARBA00047899"/>
    </source>
</evidence>
<evidence type="ECO:0000256" key="3">
    <source>
        <dbReference type="ARBA" id="ARBA00022527"/>
    </source>
</evidence>
<name>A0A9Q8P8M1_PASFU</name>
<dbReference type="PANTHER" id="PTHR24348:SF22">
    <property type="entry name" value="NON-SPECIFIC SERINE_THREONINE PROTEIN KINASE"/>
    <property type="match status" value="1"/>
</dbReference>
<feature type="domain" description="Protein kinase" evidence="12">
    <location>
        <begin position="154"/>
        <end position="467"/>
    </location>
</feature>
<sequence>MAGHITWLPTFGSQCERLSQHKSQRTRPLPLRLRTYSNTGFQSQSQDFNDNCDAIRTRHKSVSAAVDVGDMSPCTVLEAGQDEEEDRHGMEDVVTDFESPRTSVDGSVSGMSDIFSLAGSPSTPLTALSSERSSLDIDAAGVITYDFSKLDYELERAKVLGEGLWSTVYLAEQKRTQPARSRGSSLLLSPQKSPRLFRSSRATSTPRLLAVKTPARQDAKEIFRQEARILTHLQRRTAASQYIVPFCGLDERNQSLVFEAIIGGSLEGLCGRMKQMTEVARHLELIALFPGIAYDLINGLDFLHSNGVVHADIKPGNILLDISEHATDQKPVIRARYIDFSAAFMPEKDDPSNAGGTWDYMAPEQMRIQPEWNTPTFASDVWSLGLTLLYILVGGSPYTAACGGNNFMLREAIKSGDPLQFARMDPVARKRLAACQDFVDCCRQALKKDRENRVKADSWVNWLEGWQLDD</sequence>
<comment type="catalytic activity">
    <reaction evidence="11">
        <text>L-seryl-[protein] + ATP = O-phospho-L-seryl-[protein] + ADP + H(+)</text>
        <dbReference type="Rhea" id="RHEA:17989"/>
        <dbReference type="Rhea" id="RHEA-COMP:9863"/>
        <dbReference type="Rhea" id="RHEA-COMP:11604"/>
        <dbReference type="ChEBI" id="CHEBI:15378"/>
        <dbReference type="ChEBI" id="CHEBI:29999"/>
        <dbReference type="ChEBI" id="CHEBI:30616"/>
        <dbReference type="ChEBI" id="CHEBI:83421"/>
        <dbReference type="ChEBI" id="CHEBI:456216"/>
        <dbReference type="EC" id="2.7.11.1"/>
    </reaction>
</comment>
<dbReference type="GeneID" id="71984531"/>
<evidence type="ECO:0000256" key="5">
    <source>
        <dbReference type="ARBA" id="ARBA00022741"/>
    </source>
</evidence>
<keyword evidence="3" id="KW-0723">Serine/threonine-protein kinase</keyword>
<evidence type="ECO:0000256" key="7">
    <source>
        <dbReference type="ARBA" id="ARBA00022840"/>
    </source>
</evidence>
<dbReference type="RefSeq" id="XP_047761513.1">
    <property type="nucleotide sequence ID" value="XM_047903801.1"/>
</dbReference>
<dbReference type="Pfam" id="PF00069">
    <property type="entry name" value="Pkinase"/>
    <property type="match status" value="1"/>
</dbReference>
<evidence type="ECO:0000256" key="1">
    <source>
        <dbReference type="ARBA" id="ARBA00004623"/>
    </source>
</evidence>
<evidence type="ECO:0000256" key="8">
    <source>
        <dbReference type="ARBA" id="ARBA00023006"/>
    </source>
</evidence>
<dbReference type="InterPro" id="IPR045269">
    <property type="entry name" value="Atg1-like"/>
</dbReference>
<dbReference type="EC" id="2.7.11.1" evidence="2"/>
<accession>A0A9Q8P8M1</accession>
<comment type="catalytic activity">
    <reaction evidence="10">
        <text>L-threonyl-[protein] + ATP = O-phospho-L-threonyl-[protein] + ADP + H(+)</text>
        <dbReference type="Rhea" id="RHEA:46608"/>
        <dbReference type="Rhea" id="RHEA-COMP:11060"/>
        <dbReference type="Rhea" id="RHEA-COMP:11605"/>
        <dbReference type="ChEBI" id="CHEBI:15378"/>
        <dbReference type="ChEBI" id="CHEBI:30013"/>
        <dbReference type="ChEBI" id="CHEBI:30616"/>
        <dbReference type="ChEBI" id="CHEBI:61977"/>
        <dbReference type="ChEBI" id="CHEBI:456216"/>
        <dbReference type="EC" id="2.7.11.1"/>
    </reaction>
</comment>
<dbReference type="Gene3D" id="1.10.510.10">
    <property type="entry name" value="Transferase(Phosphotransferase) domain 1"/>
    <property type="match status" value="1"/>
</dbReference>
<dbReference type="PROSITE" id="PS50011">
    <property type="entry name" value="PROTEIN_KINASE_DOM"/>
    <property type="match status" value="1"/>
</dbReference>
<dbReference type="PROSITE" id="PS00108">
    <property type="entry name" value="PROTEIN_KINASE_ST"/>
    <property type="match status" value="1"/>
</dbReference>
<dbReference type="GO" id="GO:0034045">
    <property type="term" value="C:phagophore assembly site membrane"/>
    <property type="evidence" value="ECO:0007669"/>
    <property type="project" value="UniProtKB-SubCell"/>
</dbReference>
<evidence type="ECO:0000256" key="9">
    <source>
        <dbReference type="ARBA" id="ARBA00030237"/>
    </source>
</evidence>
<gene>
    <name evidence="13" type="ORF">CLAFUR5_04653</name>
</gene>
<keyword evidence="7" id="KW-0067">ATP-binding</keyword>
<dbReference type="SMART" id="SM00220">
    <property type="entry name" value="S_TKc"/>
    <property type="match status" value="1"/>
</dbReference>
<dbReference type="PANTHER" id="PTHR24348">
    <property type="entry name" value="SERINE/THREONINE-PROTEIN KINASE UNC-51-RELATED"/>
    <property type="match status" value="1"/>
</dbReference>
<reference evidence="13" key="2">
    <citation type="journal article" date="2022" name="Microb. Genom.">
        <title>A chromosome-scale genome assembly of the tomato pathogen Cladosporium fulvum reveals a compartmentalized genome architecture and the presence of a dispensable chromosome.</title>
        <authorList>
            <person name="Zaccaron A.Z."/>
            <person name="Chen L.H."/>
            <person name="Samaras A."/>
            <person name="Stergiopoulos I."/>
        </authorList>
    </citation>
    <scope>NUCLEOTIDE SEQUENCE</scope>
    <source>
        <strain evidence="13">Race5_Kim</strain>
    </source>
</reference>
<evidence type="ECO:0000259" key="12">
    <source>
        <dbReference type="PROSITE" id="PS50011"/>
    </source>
</evidence>
<dbReference type="InterPro" id="IPR008271">
    <property type="entry name" value="Ser/Thr_kinase_AS"/>
</dbReference>